<feature type="region of interest" description="Disordered" evidence="1">
    <location>
        <begin position="286"/>
        <end position="388"/>
    </location>
</feature>
<keyword evidence="3" id="KW-1185">Reference proteome</keyword>
<feature type="compositionally biased region" description="Pro residues" evidence="1">
    <location>
        <begin position="335"/>
        <end position="347"/>
    </location>
</feature>
<feature type="region of interest" description="Disordered" evidence="1">
    <location>
        <begin position="82"/>
        <end position="112"/>
    </location>
</feature>
<proteinExistence type="predicted"/>
<feature type="compositionally biased region" description="Acidic residues" evidence="1">
    <location>
        <begin position="178"/>
        <end position="190"/>
    </location>
</feature>
<feature type="compositionally biased region" description="Basic and acidic residues" evidence="1">
    <location>
        <begin position="373"/>
        <end position="388"/>
    </location>
</feature>
<dbReference type="RefSeq" id="WP_122182627.1">
    <property type="nucleotide sequence ID" value="NZ_RFFJ01000016.1"/>
</dbReference>
<comment type="caution">
    <text evidence="2">The sequence shown here is derived from an EMBL/GenBank/DDBJ whole genome shotgun (WGS) entry which is preliminary data.</text>
</comment>
<accession>A0A3M2M5Z6</accession>
<protein>
    <submittedName>
        <fullName evidence="2">Uncharacterized protein</fullName>
    </submittedName>
</protein>
<dbReference type="Proteomes" id="UP000278673">
    <property type="component" value="Unassembled WGS sequence"/>
</dbReference>
<evidence type="ECO:0000313" key="2">
    <source>
        <dbReference type="EMBL" id="RMI44420.1"/>
    </source>
</evidence>
<gene>
    <name evidence="2" type="ORF">EBN88_05315</name>
</gene>
<dbReference type="EMBL" id="RFFJ01000016">
    <property type="protein sequence ID" value="RMI44420.1"/>
    <property type="molecule type" value="Genomic_DNA"/>
</dbReference>
<feature type="compositionally biased region" description="Low complexity" evidence="1">
    <location>
        <begin position="82"/>
        <end position="91"/>
    </location>
</feature>
<organism evidence="2 3">
    <name type="scientific">Streptomyces triticirhizae</name>
    <dbReference type="NCBI Taxonomy" id="2483353"/>
    <lineage>
        <taxon>Bacteria</taxon>
        <taxon>Bacillati</taxon>
        <taxon>Actinomycetota</taxon>
        <taxon>Actinomycetes</taxon>
        <taxon>Kitasatosporales</taxon>
        <taxon>Streptomycetaceae</taxon>
        <taxon>Streptomyces</taxon>
    </lineage>
</organism>
<dbReference type="AlphaFoldDB" id="A0A3M2M5Z6"/>
<sequence length="388" mass="39442">MTVHDTPQEEALEAAPAPAACGRGGGTWAQVGAVFQGTGGPLLRLLAGSVVLVRRGVGWVWTGVWLTPAQALQAAAAAAKAQEQAEPAPEAAGKRKSKAQRAKEAEAAEEGSDWGAVGGRLIGVAVGALVVKTLGGMWPFVVGPVGVTAWGVAAWLYAPARPHPSGPDTPQNDHEVSGEQDQEGDDDPAEEAPRSSPEKVRAATLAWVAAVIGDRNGVHLDELLARAHAFGILRELDTSGLRQALEAHGIPVADGVKIKGNDGKAYNRQGISRRQLEEALGHPLGDLLETPAHAPAEAPAGAPVAPAEAAPAPADSHPAPSPDVTTPAEASPTAAPGPTPPPLPGPTPGDRVAAGSDCLPTRLPPPATAPGEGVRHLRLVTESHATEG</sequence>
<feature type="region of interest" description="Disordered" evidence="1">
    <location>
        <begin position="1"/>
        <end position="23"/>
    </location>
</feature>
<feature type="compositionally biased region" description="Low complexity" evidence="1">
    <location>
        <begin position="291"/>
        <end position="334"/>
    </location>
</feature>
<reference evidence="2 3" key="1">
    <citation type="submission" date="2018-10" db="EMBL/GenBank/DDBJ databases">
        <title>Isolation, diversity and antifungal activity of actinobacteria from wheat.</title>
        <authorList>
            <person name="Han C."/>
        </authorList>
    </citation>
    <scope>NUCLEOTIDE SEQUENCE [LARGE SCALE GENOMIC DNA]</scope>
    <source>
        <strain evidence="2 3">NEAU-YY642</strain>
    </source>
</reference>
<evidence type="ECO:0000313" key="3">
    <source>
        <dbReference type="Proteomes" id="UP000278673"/>
    </source>
</evidence>
<feature type="region of interest" description="Disordered" evidence="1">
    <location>
        <begin position="162"/>
        <end position="199"/>
    </location>
</feature>
<name>A0A3M2M5Z6_9ACTN</name>
<evidence type="ECO:0000256" key="1">
    <source>
        <dbReference type="SAM" id="MobiDB-lite"/>
    </source>
</evidence>